<organism evidence="3 4">
    <name type="scientific">Thelephora terrestris</name>
    <dbReference type="NCBI Taxonomy" id="56493"/>
    <lineage>
        <taxon>Eukaryota</taxon>
        <taxon>Fungi</taxon>
        <taxon>Dikarya</taxon>
        <taxon>Basidiomycota</taxon>
        <taxon>Agaricomycotina</taxon>
        <taxon>Agaricomycetes</taxon>
        <taxon>Thelephorales</taxon>
        <taxon>Thelephoraceae</taxon>
        <taxon>Thelephora</taxon>
    </lineage>
</organism>
<feature type="compositionally biased region" description="Polar residues" evidence="1">
    <location>
        <begin position="333"/>
        <end position="346"/>
    </location>
</feature>
<evidence type="ECO:0000313" key="4">
    <source>
        <dbReference type="Proteomes" id="UP000736335"/>
    </source>
</evidence>
<comment type="caution">
    <text evidence="3">The sequence shown here is derived from an EMBL/GenBank/DDBJ whole genome shotgun (WGS) entry which is preliminary data.</text>
</comment>
<gene>
    <name evidence="3" type="ORF">BJ322DRAFT_704704</name>
</gene>
<keyword evidence="2" id="KW-0472">Membrane</keyword>
<protein>
    <submittedName>
        <fullName evidence="3">Uncharacterized protein</fullName>
    </submittedName>
</protein>
<feature type="transmembrane region" description="Helical" evidence="2">
    <location>
        <begin position="195"/>
        <end position="218"/>
    </location>
</feature>
<dbReference type="OrthoDB" id="3256702at2759"/>
<sequence>MSSSNSGLPSATSSPRPTSSLTPPAPSSTPSSPAPSMSSTTTPTTTSQPPSTSLPPSTTSSPPSTSNPPSTTSHPPSTSTTSVPPETTSESSPTTTSILPSTTTTEPRDTSTTFSSTQSSSPLIVISTYQSTVFVTTTDQHGSTVLSAPSAFTSTLVSTNSMGQPITVTQIINNPTLIPNASHGGGSAFFQNKGAVTGVFVVVGLTATAVAFFVIFFFRRRRKNRRRDHDTAVAATLAEHGLGRQALIGPDDHHPVSDSRIVITPTGSGSSADTRRTSSPSTSLSGINPGPVTAVGFGRQPYIPPYRDDSFGQISFNPYADNQAPYRPHQHPGPSSSSRMHDPNLSSVSGVGLPFFGHGPKHSMGSTEPLLAAISDRDPSPDFANPIVPPRNPRRTMGGAGGTYGDTGGRGTGGILSGESVGYRDDDGAEYEGLRKGSLRTNKRNDVRVKCEELACGPYP</sequence>
<keyword evidence="4" id="KW-1185">Reference proteome</keyword>
<proteinExistence type="predicted"/>
<evidence type="ECO:0000313" key="3">
    <source>
        <dbReference type="EMBL" id="KAF9787167.1"/>
    </source>
</evidence>
<accession>A0A9P6L8H6</accession>
<feature type="compositionally biased region" description="Low complexity" evidence="1">
    <location>
        <begin position="9"/>
        <end position="117"/>
    </location>
</feature>
<evidence type="ECO:0000256" key="1">
    <source>
        <dbReference type="SAM" id="MobiDB-lite"/>
    </source>
</evidence>
<feature type="region of interest" description="Disordered" evidence="1">
    <location>
        <begin position="377"/>
        <end position="412"/>
    </location>
</feature>
<reference evidence="3" key="2">
    <citation type="submission" date="2020-11" db="EMBL/GenBank/DDBJ databases">
        <authorList>
            <consortium name="DOE Joint Genome Institute"/>
            <person name="Kuo A."/>
            <person name="Miyauchi S."/>
            <person name="Kiss E."/>
            <person name="Drula E."/>
            <person name="Kohler A."/>
            <person name="Sanchez-Garcia M."/>
            <person name="Andreopoulos B."/>
            <person name="Barry K.W."/>
            <person name="Bonito G."/>
            <person name="Buee M."/>
            <person name="Carver A."/>
            <person name="Chen C."/>
            <person name="Cichocki N."/>
            <person name="Clum A."/>
            <person name="Culley D."/>
            <person name="Crous P.W."/>
            <person name="Fauchery L."/>
            <person name="Girlanda M."/>
            <person name="Hayes R."/>
            <person name="Keri Z."/>
            <person name="Labutti K."/>
            <person name="Lipzen A."/>
            <person name="Lombard V."/>
            <person name="Magnuson J."/>
            <person name="Maillard F."/>
            <person name="Morin E."/>
            <person name="Murat C."/>
            <person name="Nolan M."/>
            <person name="Ohm R."/>
            <person name="Pangilinan J."/>
            <person name="Pereira M."/>
            <person name="Perotto S."/>
            <person name="Peter M."/>
            <person name="Riley R."/>
            <person name="Sitrit Y."/>
            <person name="Stielow B."/>
            <person name="Szollosi G."/>
            <person name="Zifcakova L."/>
            <person name="Stursova M."/>
            <person name="Spatafora J.W."/>
            <person name="Tedersoo L."/>
            <person name="Vaario L.-M."/>
            <person name="Yamada A."/>
            <person name="Yan M."/>
            <person name="Wang P."/>
            <person name="Xu J."/>
            <person name="Bruns T."/>
            <person name="Baldrian P."/>
            <person name="Vilgalys R."/>
            <person name="Henrissat B."/>
            <person name="Grigoriev I.V."/>
            <person name="Hibbett D."/>
            <person name="Nagy L.G."/>
            <person name="Martin F.M."/>
        </authorList>
    </citation>
    <scope>NUCLEOTIDE SEQUENCE</scope>
    <source>
        <strain evidence="3">UH-Tt-Lm1</strain>
    </source>
</reference>
<name>A0A9P6L8H6_9AGAM</name>
<keyword evidence="2" id="KW-1133">Transmembrane helix</keyword>
<feature type="region of interest" description="Disordered" evidence="1">
    <location>
        <begin position="1"/>
        <end position="117"/>
    </location>
</feature>
<dbReference type="AlphaFoldDB" id="A0A9P6L8H6"/>
<dbReference type="EMBL" id="WIUZ02000005">
    <property type="protein sequence ID" value="KAF9787167.1"/>
    <property type="molecule type" value="Genomic_DNA"/>
</dbReference>
<evidence type="ECO:0000256" key="2">
    <source>
        <dbReference type="SAM" id="Phobius"/>
    </source>
</evidence>
<reference evidence="3" key="1">
    <citation type="journal article" date="2020" name="Nat. Commun.">
        <title>Large-scale genome sequencing of mycorrhizal fungi provides insights into the early evolution of symbiotic traits.</title>
        <authorList>
            <person name="Miyauchi S."/>
            <person name="Kiss E."/>
            <person name="Kuo A."/>
            <person name="Drula E."/>
            <person name="Kohler A."/>
            <person name="Sanchez-Garcia M."/>
            <person name="Morin E."/>
            <person name="Andreopoulos B."/>
            <person name="Barry K.W."/>
            <person name="Bonito G."/>
            <person name="Buee M."/>
            <person name="Carver A."/>
            <person name="Chen C."/>
            <person name="Cichocki N."/>
            <person name="Clum A."/>
            <person name="Culley D."/>
            <person name="Crous P.W."/>
            <person name="Fauchery L."/>
            <person name="Girlanda M."/>
            <person name="Hayes R.D."/>
            <person name="Keri Z."/>
            <person name="LaButti K."/>
            <person name="Lipzen A."/>
            <person name="Lombard V."/>
            <person name="Magnuson J."/>
            <person name="Maillard F."/>
            <person name="Murat C."/>
            <person name="Nolan M."/>
            <person name="Ohm R.A."/>
            <person name="Pangilinan J."/>
            <person name="Pereira M.F."/>
            <person name="Perotto S."/>
            <person name="Peter M."/>
            <person name="Pfister S."/>
            <person name="Riley R."/>
            <person name="Sitrit Y."/>
            <person name="Stielow J.B."/>
            <person name="Szollosi G."/>
            <person name="Zifcakova L."/>
            <person name="Stursova M."/>
            <person name="Spatafora J.W."/>
            <person name="Tedersoo L."/>
            <person name="Vaario L.M."/>
            <person name="Yamada A."/>
            <person name="Yan M."/>
            <person name="Wang P."/>
            <person name="Xu J."/>
            <person name="Bruns T."/>
            <person name="Baldrian P."/>
            <person name="Vilgalys R."/>
            <person name="Dunand C."/>
            <person name="Henrissat B."/>
            <person name="Grigoriev I.V."/>
            <person name="Hibbett D."/>
            <person name="Nagy L.G."/>
            <person name="Martin F.M."/>
        </authorList>
    </citation>
    <scope>NUCLEOTIDE SEQUENCE</scope>
    <source>
        <strain evidence="3">UH-Tt-Lm1</strain>
    </source>
</reference>
<keyword evidence="2" id="KW-0812">Transmembrane</keyword>
<dbReference type="Proteomes" id="UP000736335">
    <property type="component" value="Unassembled WGS sequence"/>
</dbReference>
<feature type="compositionally biased region" description="Gly residues" evidence="1">
    <location>
        <begin position="398"/>
        <end position="412"/>
    </location>
</feature>
<feature type="region of interest" description="Disordered" evidence="1">
    <location>
        <begin position="246"/>
        <end position="346"/>
    </location>
</feature>